<feature type="domain" description="Integrase catalytic" evidence="1">
    <location>
        <begin position="1"/>
        <end position="121"/>
    </location>
</feature>
<dbReference type="PROSITE" id="PS50994">
    <property type="entry name" value="INTEGRASE"/>
    <property type="match status" value="1"/>
</dbReference>
<dbReference type="Pfam" id="PF00385">
    <property type="entry name" value="Chromo"/>
    <property type="match status" value="1"/>
</dbReference>
<dbReference type="InterPro" id="IPR001584">
    <property type="entry name" value="Integrase_cat-core"/>
</dbReference>
<evidence type="ECO:0000313" key="2">
    <source>
        <dbReference type="EnsemblPlants" id="AET4Gv20089400.1"/>
    </source>
</evidence>
<protein>
    <recommendedName>
        <fullName evidence="1">Integrase catalytic domain-containing protein</fullName>
    </recommendedName>
</protein>
<dbReference type="GO" id="GO:0003676">
    <property type="term" value="F:nucleic acid binding"/>
    <property type="evidence" value="ECO:0007669"/>
    <property type="project" value="InterPro"/>
</dbReference>
<dbReference type="STRING" id="200361.A0A453H6L2"/>
<dbReference type="SUPFAM" id="SSF54160">
    <property type="entry name" value="Chromo domain-like"/>
    <property type="match status" value="1"/>
</dbReference>
<dbReference type="EnsemblPlants" id="AET4Gv20089400.1">
    <property type="protein sequence ID" value="AET4Gv20089400.1"/>
    <property type="gene ID" value="AET4Gv20089400"/>
</dbReference>
<reference evidence="2" key="4">
    <citation type="submission" date="2019-03" db="UniProtKB">
        <authorList>
            <consortium name="EnsemblPlants"/>
        </authorList>
    </citation>
    <scope>IDENTIFICATION</scope>
</reference>
<dbReference type="InterPro" id="IPR016197">
    <property type="entry name" value="Chromo-like_dom_sf"/>
</dbReference>
<dbReference type="Gramene" id="AET4Gv20089400.1">
    <property type="protein sequence ID" value="AET4Gv20089400.1"/>
    <property type="gene ID" value="AET4Gv20089400"/>
</dbReference>
<dbReference type="InterPro" id="IPR023780">
    <property type="entry name" value="Chromo_domain"/>
</dbReference>
<dbReference type="InterPro" id="IPR036397">
    <property type="entry name" value="RNaseH_sf"/>
</dbReference>
<reference evidence="2" key="5">
    <citation type="journal article" date="2021" name="G3 (Bethesda)">
        <title>Aegilops tauschii genome assembly Aet v5.0 features greater sequence contiguity and improved annotation.</title>
        <authorList>
            <person name="Wang L."/>
            <person name="Zhu T."/>
            <person name="Rodriguez J.C."/>
            <person name="Deal K.R."/>
            <person name="Dubcovsky J."/>
            <person name="McGuire P.E."/>
            <person name="Lux T."/>
            <person name="Spannagl M."/>
            <person name="Mayer K.F.X."/>
            <person name="Baldrich P."/>
            <person name="Meyers B.C."/>
            <person name="Huo N."/>
            <person name="Gu Y.Q."/>
            <person name="Zhou H."/>
            <person name="Devos K.M."/>
            <person name="Bennetzen J.L."/>
            <person name="Unver T."/>
            <person name="Budak H."/>
            <person name="Gulick P.J."/>
            <person name="Galiba G."/>
            <person name="Kalapos B."/>
            <person name="Nelson D.R."/>
            <person name="Li P."/>
            <person name="You F.M."/>
            <person name="Luo M.C."/>
            <person name="Dvorak J."/>
        </authorList>
    </citation>
    <scope>NUCLEOTIDE SEQUENCE [LARGE SCALE GENOMIC DNA]</scope>
    <source>
        <strain evidence="2">cv. AL8/78</strain>
    </source>
</reference>
<dbReference type="EnsemblPlants" id="AET4Gv20089400.2">
    <property type="protein sequence ID" value="AET4Gv20089400.2"/>
    <property type="gene ID" value="AET4Gv20089400"/>
</dbReference>
<evidence type="ECO:0000259" key="1">
    <source>
        <dbReference type="PROSITE" id="PS50994"/>
    </source>
</evidence>
<dbReference type="PANTHER" id="PTHR37984:SF5">
    <property type="entry name" value="PROTEIN NYNRIN-LIKE"/>
    <property type="match status" value="1"/>
</dbReference>
<dbReference type="GO" id="GO:0015074">
    <property type="term" value="P:DNA integration"/>
    <property type="evidence" value="ECO:0007669"/>
    <property type="project" value="InterPro"/>
</dbReference>
<accession>A0A453H6L2</accession>
<organism evidence="2 3">
    <name type="scientific">Aegilops tauschii subsp. strangulata</name>
    <name type="common">Goatgrass</name>
    <dbReference type="NCBI Taxonomy" id="200361"/>
    <lineage>
        <taxon>Eukaryota</taxon>
        <taxon>Viridiplantae</taxon>
        <taxon>Streptophyta</taxon>
        <taxon>Embryophyta</taxon>
        <taxon>Tracheophyta</taxon>
        <taxon>Spermatophyta</taxon>
        <taxon>Magnoliopsida</taxon>
        <taxon>Liliopsida</taxon>
        <taxon>Poales</taxon>
        <taxon>Poaceae</taxon>
        <taxon>BOP clade</taxon>
        <taxon>Pooideae</taxon>
        <taxon>Triticodae</taxon>
        <taxon>Triticeae</taxon>
        <taxon>Triticinae</taxon>
        <taxon>Aegilops</taxon>
    </lineage>
</organism>
<dbReference type="InterPro" id="IPR050951">
    <property type="entry name" value="Retrovirus_Pol_polyprotein"/>
</dbReference>
<dbReference type="Gramene" id="AET4Gv20089400.2">
    <property type="protein sequence ID" value="AET4Gv20089400.2"/>
    <property type="gene ID" value="AET4Gv20089400"/>
</dbReference>
<reference evidence="3" key="1">
    <citation type="journal article" date="2014" name="Science">
        <title>Ancient hybridizations among the ancestral genomes of bread wheat.</title>
        <authorList>
            <consortium name="International Wheat Genome Sequencing Consortium,"/>
            <person name="Marcussen T."/>
            <person name="Sandve S.R."/>
            <person name="Heier L."/>
            <person name="Spannagl M."/>
            <person name="Pfeifer M."/>
            <person name="Jakobsen K.S."/>
            <person name="Wulff B.B."/>
            <person name="Steuernagel B."/>
            <person name="Mayer K.F."/>
            <person name="Olsen O.A."/>
        </authorList>
    </citation>
    <scope>NUCLEOTIDE SEQUENCE [LARGE SCALE GENOMIC DNA]</scope>
    <source>
        <strain evidence="3">cv. AL8/78</strain>
    </source>
</reference>
<keyword evidence="3" id="KW-1185">Reference proteome</keyword>
<dbReference type="Gene3D" id="2.40.50.40">
    <property type="match status" value="1"/>
</dbReference>
<name>A0A453H6L2_AEGTS</name>
<dbReference type="AlphaFoldDB" id="A0A453H6L2"/>
<dbReference type="Pfam" id="PF24626">
    <property type="entry name" value="SH3_Tf2-1"/>
    <property type="match status" value="1"/>
</dbReference>
<dbReference type="PANTHER" id="PTHR37984">
    <property type="entry name" value="PROTEIN CBG26694"/>
    <property type="match status" value="1"/>
</dbReference>
<proteinExistence type="predicted"/>
<dbReference type="InterPro" id="IPR012337">
    <property type="entry name" value="RNaseH-like_sf"/>
</dbReference>
<reference evidence="3" key="2">
    <citation type="journal article" date="2017" name="Nat. Plants">
        <title>The Aegilops tauschii genome reveals multiple impacts of transposons.</title>
        <authorList>
            <person name="Zhao G."/>
            <person name="Zou C."/>
            <person name="Li K."/>
            <person name="Wang K."/>
            <person name="Li T."/>
            <person name="Gao L."/>
            <person name="Zhang X."/>
            <person name="Wang H."/>
            <person name="Yang Z."/>
            <person name="Liu X."/>
            <person name="Jiang W."/>
            <person name="Mao L."/>
            <person name="Kong X."/>
            <person name="Jiao Y."/>
            <person name="Jia J."/>
        </authorList>
    </citation>
    <scope>NUCLEOTIDE SEQUENCE [LARGE SCALE GENOMIC DNA]</scope>
    <source>
        <strain evidence="3">cv. AL8/78</strain>
    </source>
</reference>
<reference evidence="2" key="3">
    <citation type="journal article" date="2017" name="Nature">
        <title>Genome sequence of the progenitor of the wheat D genome Aegilops tauschii.</title>
        <authorList>
            <person name="Luo M.C."/>
            <person name="Gu Y.Q."/>
            <person name="Puiu D."/>
            <person name="Wang H."/>
            <person name="Twardziok S.O."/>
            <person name="Deal K.R."/>
            <person name="Huo N."/>
            <person name="Zhu T."/>
            <person name="Wang L."/>
            <person name="Wang Y."/>
            <person name="McGuire P.E."/>
            <person name="Liu S."/>
            <person name="Long H."/>
            <person name="Ramasamy R.K."/>
            <person name="Rodriguez J.C."/>
            <person name="Van S.L."/>
            <person name="Yuan L."/>
            <person name="Wang Z."/>
            <person name="Xia Z."/>
            <person name="Xiao L."/>
            <person name="Anderson O.D."/>
            <person name="Ouyang S."/>
            <person name="Liang Y."/>
            <person name="Zimin A.V."/>
            <person name="Pertea G."/>
            <person name="Qi P."/>
            <person name="Bennetzen J.L."/>
            <person name="Dai X."/>
            <person name="Dawson M.W."/>
            <person name="Muller H.G."/>
            <person name="Kugler K."/>
            <person name="Rivarola-Duarte L."/>
            <person name="Spannagl M."/>
            <person name="Mayer K.F.X."/>
            <person name="Lu F.H."/>
            <person name="Bevan M.W."/>
            <person name="Leroy P."/>
            <person name="Li P."/>
            <person name="You F.M."/>
            <person name="Sun Q."/>
            <person name="Liu Z."/>
            <person name="Lyons E."/>
            <person name="Wicker T."/>
            <person name="Salzberg S.L."/>
            <person name="Devos K.M."/>
            <person name="Dvorak J."/>
        </authorList>
    </citation>
    <scope>NUCLEOTIDE SEQUENCE [LARGE SCALE GENOMIC DNA]</scope>
    <source>
        <strain evidence="2">cv. AL8/78</strain>
    </source>
</reference>
<dbReference type="Proteomes" id="UP000015105">
    <property type="component" value="Chromosome 4D"/>
</dbReference>
<dbReference type="Gene3D" id="3.30.420.10">
    <property type="entry name" value="Ribonuclease H-like superfamily/Ribonuclease H"/>
    <property type="match status" value="1"/>
</dbReference>
<dbReference type="InterPro" id="IPR056924">
    <property type="entry name" value="SH3_Tf2-1"/>
</dbReference>
<dbReference type="SUPFAM" id="SSF53098">
    <property type="entry name" value="Ribonuclease H-like"/>
    <property type="match status" value="1"/>
</dbReference>
<evidence type="ECO:0000313" key="3">
    <source>
        <dbReference type="Proteomes" id="UP000015105"/>
    </source>
</evidence>
<sequence>IGLKHPINVTTVAQAFTDNVFKLHGLPTVMVTDRDRIFTSHLWQKLFQKMGVKLHLSTSYHPQTDGHTERVNQCLENYLRCMAFAHPKKWYKWLSMAEWWYNTSFHTSLKMTPFQALYARPPPLIAELMLPPSEEEDGTAELDRDTIAAQIKQNLLKAQDRMKYFADKKRSDRTLEVGDMVYVKLQPYRHTSLSIHKHLKLHSKYYGPFKVLEKIGRVAYRLLLPEGCKLHPTFHISQLKKHLGPEAVPNPQLPLIDDEGHILIQPEAILQRKLIPRVQGDISIPVVQWLIKWVNLPAEKATWEDASFIQKVFPELQP</sequence>